<reference evidence="3" key="1">
    <citation type="submission" date="2016-10" db="EMBL/GenBank/DDBJ databases">
        <authorList>
            <person name="Varghese N."/>
            <person name="Submissions S."/>
        </authorList>
    </citation>
    <scope>NUCLEOTIDE SEQUENCE [LARGE SCALE GENOMIC DNA]</scope>
    <source>
        <strain evidence="3">DSM 45421</strain>
    </source>
</reference>
<evidence type="ECO:0000313" key="3">
    <source>
        <dbReference type="Proteomes" id="UP000199416"/>
    </source>
</evidence>
<keyword evidence="3" id="KW-1185">Reference proteome</keyword>
<organism evidence="2 3">
    <name type="scientific">Geodermatophilus telluris</name>
    <dbReference type="NCBI Taxonomy" id="1190417"/>
    <lineage>
        <taxon>Bacteria</taxon>
        <taxon>Bacillati</taxon>
        <taxon>Actinomycetota</taxon>
        <taxon>Actinomycetes</taxon>
        <taxon>Geodermatophilales</taxon>
        <taxon>Geodermatophilaceae</taxon>
        <taxon>Geodermatophilus</taxon>
    </lineage>
</organism>
<gene>
    <name evidence="2" type="ORF">SAMN05660690_3738</name>
</gene>
<protein>
    <submittedName>
        <fullName evidence="2">Poly(3-hydroxybutyrate) depolymerase</fullName>
    </submittedName>
</protein>
<accession>A0A1G6T3T7</accession>
<name>A0A1G6T3T7_9ACTN</name>
<dbReference type="NCBIfam" id="TIGR01849">
    <property type="entry name" value="PHB_depoly_PhaZ"/>
    <property type="match status" value="1"/>
</dbReference>
<dbReference type="InterPro" id="IPR051321">
    <property type="entry name" value="PHA/PHB_synthase"/>
</dbReference>
<dbReference type="InterPro" id="IPR029058">
    <property type="entry name" value="AB_hydrolase_fold"/>
</dbReference>
<dbReference type="Proteomes" id="UP000199416">
    <property type="component" value="Unassembled WGS sequence"/>
</dbReference>
<dbReference type="RefSeq" id="WP_091367505.1">
    <property type="nucleotide sequence ID" value="NZ_FMZF01000006.1"/>
</dbReference>
<dbReference type="PIRSF" id="PIRSF020818">
    <property type="entry name" value="PHB_depoly_PhaZ"/>
    <property type="match status" value="1"/>
</dbReference>
<proteinExistence type="predicted"/>
<dbReference type="PANTHER" id="PTHR36837:SF4">
    <property type="entry name" value="BLR0908 PROTEIN"/>
    <property type="match status" value="1"/>
</dbReference>
<evidence type="ECO:0000259" key="1">
    <source>
        <dbReference type="Pfam" id="PF06850"/>
    </source>
</evidence>
<dbReference type="EMBL" id="FMZF01000006">
    <property type="protein sequence ID" value="SDD23681.1"/>
    <property type="molecule type" value="Genomic_DNA"/>
</dbReference>
<dbReference type="AlphaFoldDB" id="A0A1G6T3T7"/>
<dbReference type="Gene3D" id="3.40.50.1820">
    <property type="entry name" value="alpha/beta hydrolase"/>
    <property type="match status" value="1"/>
</dbReference>
<feature type="domain" description="PHB de-polymerase C-terminal" evidence="1">
    <location>
        <begin position="203"/>
        <end position="403"/>
    </location>
</feature>
<dbReference type="Pfam" id="PF06850">
    <property type="entry name" value="PHB_depo_C"/>
    <property type="match status" value="1"/>
</dbReference>
<evidence type="ECO:0000313" key="2">
    <source>
        <dbReference type="EMBL" id="SDD23681.1"/>
    </source>
</evidence>
<dbReference type="STRING" id="1190417.SAMN05660690_3738"/>
<dbReference type="PANTHER" id="PTHR36837">
    <property type="entry name" value="POLY(3-HYDROXYALKANOATE) POLYMERASE SUBUNIT PHAC"/>
    <property type="match status" value="1"/>
</dbReference>
<dbReference type="SUPFAM" id="SSF53474">
    <property type="entry name" value="alpha/beta-Hydrolases"/>
    <property type="match status" value="1"/>
</dbReference>
<sequence>MLYTAYEWQQRLTAPARTTTALTARALEALPAPLAGLPVPRRLRAACRVLAEARPTHVRPEWGIDAVDVDGRSAEVVVEPVLSTPFADVLHFGKPDVAGQPQVLVVGPISGHFATLLRPTVRTLLADHDVFVVDWHNARDVPLEAGRFGLDEYVDHVLAAMRHLGRDTHVMAVCQPAPLVLAAVAVMAAAGDPAQPRSLTLMAGPIDTRVNPNRVNDGAGRHSISRYERLLTTTVPARHPGAGRRVYPGVTQLTAFMSMNPRRHLRAHLQMYRSMVAGDEAAAATTRAFYEEYGAVMDVPAEFYLETLQRVFMEHDLPRGEFTWRGQRVDPAAITDTALLTVEGAQDDLCSPGQTEAAHALCTGIPAERRHHHLQQGVGHYGVFAGARWEAEIYPVVRSFVAAAEDAPVAARAR</sequence>
<dbReference type="OrthoDB" id="9800634at2"/>
<dbReference type="InterPro" id="IPR010915">
    <property type="entry name" value="PHB_depoly_PhaZ"/>
</dbReference>
<dbReference type="InterPro" id="IPR009656">
    <property type="entry name" value="PHB_depo_C"/>
</dbReference>